<evidence type="ECO:0000313" key="12">
    <source>
        <dbReference type="Proteomes" id="UP001595892"/>
    </source>
</evidence>
<evidence type="ECO:0000256" key="9">
    <source>
        <dbReference type="ARBA" id="ARBA00023136"/>
    </source>
</evidence>
<dbReference type="PANTHER" id="PTHR35091">
    <property type="entry name" value="FLAGELLAR PROTEIN FLIL"/>
    <property type="match status" value="1"/>
</dbReference>
<proteinExistence type="inferred from homology"/>
<gene>
    <name evidence="11" type="primary">fliL</name>
    <name evidence="11" type="ORF">ACFO3Q_03970</name>
</gene>
<reference evidence="12" key="1">
    <citation type="journal article" date="2019" name="Int. J. Syst. Evol. Microbiol.">
        <title>The Global Catalogue of Microorganisms (GCM) 10K type strain sequencing project: providing services to taxonomists for standard genome sequencing and annotation.</title>
        <authorList>
            <consortium name="The Broad Institute Genomics Platform"/>
            <consortium name="The Broad Institute Genome Sequencing Center for Infectious Disease"/>
            <person name="Wu L."/>
            <person name="Ma J."/>
        </authorList>
    </citation>
    <scope>NUCLEOTIDE SEQUENCE [LARGE SCALE GENOMIC DNA]</scope>
    <source>
        <strain evidence="12">CGMCC 1.13574</strain>
    </source>
</reference>
<keyword evidence="7 10" id="KW-0283">Flagellar rotation</keyword>
<dbReference type="InterPro" id="IPR005503">
    <property type="entry name" value="FliL"/>
</dbReference>
<evidence type="ECO:0000256" key="1">
    <source>
        <dbReference type="ARBA" id="ARBA00002254"/>
    </source>
</evidence>
<evidence type="ECO:0000313" key="11">
    <source>
        <dbReference type="EMBL" id="MFC4727325.1"/>
    </source>
</evidence>
<evidence type="ECO:0000256" key="5">
    <source>
        <dbReference type="ARBA" id="ARBA00022500"/>
    </source>
</evidence>
<dbReference type="RefSeq" id="WP_377003346.1">
    <property type="nucleotide sequence ID" value="NZ_JBHSGG010000007.1"/>
</dbReference>
<name>A0ABV9NK18_9GAMM</name>
<dbReference type="Pfam" id="PF03748">
    <property type="entry name" value="FliL"/>
    <property type="match status" value="1"/>
</dbReference>
<evidence type="ECO:0000256" key="2">
    <source>
        <dbReference type="ARBA" id="ARBA00004162"/>
    </source>
</evidence>
<keyword evidence="9 10" id="KW-0472">Membrane</keyword>
<evidence type="ECO:0000256" key="6">
    <source>
        <dbReference type="ARBA" id="ARBA00022692"/>
    </source>
</evidence>
<keyword evidence="5 10" id="KW-0145">Chemotaxis</keyword>
<dbReference type="EMBL" id="JBHSGG010000007">
    <property type="protein sequence ID" value="MFC4727325.1"/>
    <property type="molecule type" value="Genomic_DNA"/>
</dbReference>
<dbReference type="PANTHER" id="PTHR35091:SF2">
    <property type="entry name" value="FLAGELLAR PROTEIN FLIL"/>
    <property type="match status" value="1"/>
</dbReference>
<organism evidence="11 12">
    <name type="scientific">Coralloluteibacterium thermophilum</name>
    <dbReference type="NCBI Taxonomy" id="2707049"/>
    <lineage>
        <taxon>Bacteria</taxon>
        <taxon>Pseudomonadati</taxon>
        <taxon>Pseudomonadota</taxon>
        <taxon>Gammaproteobacteria</taxon>
        <taxon>Lysobacterales</taxon>
        <taxon>Lysobacteraceae</taxon>
        <taxon>Coralloluteibacterium</taxon>
    </lineage>
</organism>
<evidence type="ECO:0000256" key="3">
    <source>
        <dbReference type="ARBA" id="ARBA00008281"/>
    </source>
</evidence>
<accession>A0ABV9NK18</accession>
<comment type="function">
    <text evidence="1 10">Controls the rotational direction of flagella during chemotaxis.</text>
</comment>
<protein>
    <recommendedName>
        <fullName evidence="10">Flagellar protein FliL</fullName>
    </recommendedName>
</protein>
<keyword evidence="11" id="KW-0282">Flagellum</keyword>
<evidence type="ECO:0000256" key="10">
    <source>
        <dbReference type="RuleBase" id="RU364125"/>
    </source>
</evidence>
<comment type="subcellular location">
    <subcellularLocation>
        <location evidence="10">Cell inner membrane</location>
    </subcellularLocation>
    <subcellularLocation>
        <location evidence="2">Cell membrane</location>
        <topology evidence="2">Single-pass membrane protein</topology>
    </subcellularLocation>
</comment>
<keyword evidence="4" id="KW-1003">Cell membrane</keyword>
<dbReference type="Proteomes" id="UP001595892">
    <property type="component" value="Unassembled WGS sequence"/>
</dbReference>
<comment type="caution">
    <text evidence="11">The sequence shown here is derived from an EMBL/GenBank/DDBJ whole genome shotgun (WGS) entry which is preliminary data.</text>
</comment>
<evidence type="ECO:0000256" key="4">
    <source>
        <dbReference type="ARBA" id="ARBA00022475"/>
    </source>
</evidence>
<keyword evidence="11" id="KW-0966">Cell projection</keyword>
<feature type="transmembrane region" description="Helical" evidence="10">
    <location>
        <begin position="17"/>
        <end position="39"/>
    </location>
</feature>
<keyword evidence="6 10" id="KW-0812">Transmembrane</keyword>
<sequence length="165" mass="17322">MASKADAGKGEKKGMPIVLMMVVMLLGIGGGAGAMWFFAKGAHADTGAAAAPAVALAVPPPAHYIAMDPSFVVNLADPDGTRYLQVDVQLMTRDPAAAPVIQGNLPALRNGLLMLFSQKLADELRSRDDKEALQAEALAEVQRILTAETGRPAAEALYFTSFVTQ</sequence>
<keyword evidence="11" id="KW-0969">Cilium</keyword>
<keyword evidence="8 10" id="KW-1133">Transmembrane helix</keyword>
<evidence type="ECO:0000256" key="8">
    <source>
        <dbReference type="ARBA" id="ARBA00022989"/>
    </source>
</evidence>
<keyword evidence="10" id="KW-0997">Cell inner membrane</keyword>
<keyword evidence="12" id="KW-1185">Reference proteome</keyword>
<comment type="similarity">
    <text evidence="3 10">Belongs to the FliL family.</text>
</comment>
<evidence type="ECO:0000256" key="7">
    <source>
        <dbReference type="ARBA" id="ARBA00022779"/>
    </source>
</evidence>